<evidence type="ECO:0000313" key="1">
    <source>
        <dbReference type="EMBL" id="ESW24076.1"/>
    </source>
</evidence>
<gene>
    <name evidence="1" type="ORF">PHAVU_004G100500g</name>
</gene>
<protein>
    <submittedName>
        <fullName evidence="1">Uncharacterized protein</fullName>
    </submittedName>
</protein>
<dbReference type="SUPFAM" id="SSF57667">
    <property type="entry name" value="beta-beta-alpha zinc fingers"/>
    <property type="match status" value="1"/>
</dbReference>
<organism evidence="1 2">
    <name type="scientific">Phaseolus vulgaris</name>
    <name type="common">Kidney bean</name>
    <name type="synonym">French bean</name>
    <dbReference type="NCBI Taxonomy" id="3885"/>
    <lineage>
        <taxon>Eukaryota</taxon>
        <taxon>Viridiplantae</taxon>
        <taxon>Streptophyta</taxon>
        <taxon>Embryophyta</taxon>
        <taxon>Tracheophyta</taxon>
        <taxon>Spermatophyta</taxon>
        <taxon>Magnoliopsida</taxon>
        <taxon>eudicotyledons</taxon>
        <taxon>Gunneridae</taxon>
        <taxon>Pentapetalae</taxon>
        <taxon>rosids</taxon>
        <taxon>fabids</taxon>
        <taxon>Fabales</taxon>
        <taxon>Fabaceae</taxon>
        <taxon>Papilionoideae</taxon>
        <taxon>50 kb inversion clade</taxon>
        <taxon>NPAAA clade</taxon>
        <taxon>indigoferoid/millettioid clade</taxon>
        <taxon>Phaseoleae</taxon>
        <taxon>Phaseolus</taxon>
    </lineage>
</organism>
<dbReference type="Gramene" id="ESW24076">
    <property type="protein sequence ID" value="ESW24076"/>
    <property type="gene ID" value="PHAVU_004G100500g"/>
</dbReference>
<dbReference type="AlphaFoldDB" id="V7C590"/>
<proteinExistence type="predicted"/>
<evidence type="ECO:0000313" key="2">
    <source>
        <dbReference type="Proteomes" id="UP000000226"/>
    </source>
</evidence>
<dbReference type="Proteomes" id="UP000000226">
    <property type="component" value="Chromosome 4"/>
</dbReference>
<dbReference type="EMBL" id="CM002291">
    <property type="protein sequence ID" value="ESW24076.1"/>
    <property type="molecule type" value="Genomic_DNA"/>
</dbReference>
<name>V7C590_PHAVU</name>
<keyword evidence="2" id="KW-1185">Reference proteome</keyword>
<dbReference type="InterPro" id="IPR036236">
    <property type="entry name" value="Znf_C2H2_sf"/>
</dbReference>
<accession>V7C590</accession>
<sequence>MDGRFLNGNMPFRDCSQSQFNYHDQVPHHGWDFRYAGGTYVPHHGRDFHPAGGTYLPHHTSEPTISALGPLHSPQPRPYCKICEVKMSSYKHMEEHNRGKIKNGM</sequence>
<reference evidence="2" key="1">
    <citation type="journal article" date="2014" name="Nat. Genet.">
        <title>A reference genome for common bean and genome-wide analysis of dual domestications.</title>
        <authorList>
            <person name="Schmutz J."/>
            <person name="McClean P.E."/>
            <person name="Mamidi S."/>
            <person name="Wu G.A."/>
            <person name="Cannon S.B."/>
            <person name="Grimwood J."/>
            <person name="Jenkins J."/>
            <person name="Shu S."/>
            <person name="Song Q."/>
            <person name="Chavarro C."/>
            <person name="Torres-Torres M."/>
            <person name="Geffroy V."/>
            <person name="Moghaddam S.M."/>
            <person name="Gao D."/>
            <person name="Abernathy B."/>
            <person name="Barry K."/>
            <person name="Blair M."/>
            <person name="Brick M.A."/>
            <person name="Chovatia M."/>
            <person name="Gepts P."/>
            <person name="Goodstein D.M."/>
            <person name="Gonzales M."/>
            <person name="Hellsten U."/>
            <person name="Hyten D.L."/>
            <person name="Jia G."/>
            <person name="Kelly J.D."/>
            <person name="Kudrna D."/>
            <person name="Lee R."/>
            <person name="Richard M.M."/>
            <person name="Miklas P.N."/>
            <person name="Osorno J.M."/>
            <person name="Rodrigues J."/>
            <person name="Thareau V."/>
            <person name="Urrea C.A."/>
            <person name="Wang M."/>
            <person name="Yu Y."/>
            <person name="Zhang M."/>
            <person name="Wing R.A."/>
            <person name="Cregan P.B."/>
            <person name="Rokhsar D.S."/>
            <person name="Jackson S.A."/>
        </authorList>
    </citation>
    <scope>NUCLEOTIDE SEQUENCE [LARGE SCALE GENOMIC DNA]</scope>
    <source>
        <strain evidence="2">cv. G19833</strain>
    </source>
</reference>